<name>A0A0E9UP05_ANGAN</name>
<protein>
    <submittedName>
        <fullName evidence="1">Uncharacterized protein</fullName>
    </submittedName>
</protein>
<reference evidence="1" key="1">
    <citation type="submission" date="2014-11" db="EMBL/GenBank/DDBJ databases">
        <authorList>
            <person name="Amaro Gonzalez C."/>
        </authorList>
    </citation>
    <scope>NUCLEOTIDE SEQUENCE</scope>
</reference>
<proteinExistence type="predicted"/>
<dbReference type="AlphaFoldDB" id="A0A0E9UP05"/>
<dbReference type="EMBL" id="GBXM01041055">
    <property type="protein sequence ID" value="JAH67522.1"/>
    <property type="molecule type" value="Transcribed_RNA"/>
</dbReference>
<organism evidence="1">
    <name type="scientific">Anguilla anguilla</name>
    <name type="common">European freshwater eel</name>
    <name type="synonym">Muraena anguilla</name>
    <dbReference type="NCBI Taxonomy" id="7936"/>
    <lineage>
        <taxon>Eukaryota</taxon>
        <taxon>Metazoa</taxon>
        <taxon>Chordata</taxon>
        <taxon>Craniata</taxon>
        <taxon>Vertebrata</taxon>
        <taxon>Euteleostomi</taxon>
        <taxon>Actinopterygii</taxon>
        <taxon>Neopterygii</taxon>
        <taxon>Teleostei</taxon>
        <taxon>Anguilliformes</taxon>
        <taxon>Anguillidae</taxon>
        <taxon>Anguilla</taxon>
    </lineage>
</organism>
<evidence type="ECO:0000313" key="1">
    <source>
        <dbReference type="EMBL" id="JAH67522.1"/>
    </source>
</evidence>
<sequence>MLLVDSHKWRSRTCAGGVREARMYKRDLLTRCPGQEPPIVTKQQIYRCRVTWPAA</sequence>
<accession>A0A0E9UP05</accession>
<reference evidence="1" key="2">
    <citation type="journal article" date="2015" name="Fish Shellfish Immunol.">
        <title>Early steps in the European eel (Anguilla anguilla)-Vibrio vulnificus interaction in the gills: Role of the RtxA13 toxin.</title>
        <authorList>
            <person name="Callol A."/>
            <person name="Pajuelo D."/>
            <person name="Ebbesson L."/>
            <person name="Teles M."/>
            <person name="MacKenzie S."/>
            <person name="Amaro C."/>
        </authorList>
    </citation>
    <scope>NUCLEOTIDE SEQUENCE</scope>
</reference>